<feature type="compositionally biased region" description="Polar residues" evidence="1">
    <location>
        <begin position="109"/>
        <end position="129"/>
    </location>
</feature>
<keyword evidence="3" id="KW-1185">Reference proteome</keyword>
<dbReference type="EMBL" id="LXQA010043876">
    <property type="protein sequence ID" value="MCI00651.1"/>
    <property type="molecule type" value="Genomic_DNA"/>
</dbReference>
<comment type="caution">
    <text evidence="2">The sequence shown here is derived from an EMBL/GenBank/DDBJ whole genome shotgun (WGS) entry which is preliminary data.</text>
</comment>
<accession>A0A392NLE1</accession>
<organism evidence="2 3">
    <name type="scientific">Trifolium medium</name>
    <dbReference type="NCBI Taxonomy" id="97028"/>
    <lineage>
        <taxon>Eukaryota</taxon>
        <taxon>Viridiplantae</taxon>
        <taxon>Streptophyta</taxon>
        <taxon>Embryophyta</taxon>
        <taxon>Tracheophyta</taxon>
        <taxon>Spermatophyta</taxon>
        <taxon>Magnoliopsida</taxon>
        <taxon>eudicotyledons</taxon>
        <taxon>Gunneridae</taxon>
        <taxon>Pentapetalae</taxon>
        <taxon>rosids</taxon>
        <taxon>fabids</taxon>
        <taxon>Fabales</taxon>
        <taxon>Fabaceae</taxon>
        <taxon>Papilionoideae</taxon>
        <taxon>50 kb inversion clade</taxon>
        <taxon>NPAAA clade</taxon>
        <taxon>Hologalegina</taxon>
        <taxon>IRL clade</taxon>
        <taxon>Trifolieae</taxon>
        <taxon>Trifolium</taxon>
    </lineage>
</organism>
<protein>
    <submittedName>
        <fullName evidence="2">Uncharacterized protein</fullName>
    </submittedName>
</protein>
<evidence type="ECO:0000256" key="1">
    <source>
        <dbReference type="SAM" id="MobiDB-lite"/>
    </source>
</evidence>
<feature type="compositionally biased region" description="Low complexity" evidence="1">
    <location>
        <begin position="58"/>
        <end position="68"/>
    </location>
</feature>
<dbReference type="Proteomes" id="UP000265520">
    <property type="component" value="Unassembled WGS sequence"/>
</dbReference>
<name>A0A392NLE1_9FABA</name>
<feature type="compositionally biased region" description="Basic residues" evidence="1">
    <location>
        <begin position="69"/>
        <end position="82"/>
    </location>
</feature>
<evidence type="ECO:0000313" key="2">
    <source>
        <dbReference type="EMBL" id="MCI00651.1"/>
    </source>
</evidence>
<proteinExistence type="predicted"/>
<evidence type="ECO:0000313" key="3">
    <source>
        <dbReference type="Proteomes" id="UP000265520"/>
    </source>
</evidence>
<sequence length="246" mass="27043">MSNPTDSAATKEQIAASSPRVQSSDFVTHAVPLTTILPQTSTKTKAKSYVKKEKLPKVSKTTSPSSSSKKSKSKSRKSKSRTTPKVALSMTDLYLSENPFKSSNDESDVTTSGTIKSTANVDATDNASGTLGLEKPRSVENLGEDCPNPSVNVNPVAEASTKADDNPTVDFVQKVVSETHVEQDVTPSGQTSDKLMMYQMLQHLSCPRIWKRLFQRLQKIFLLLVIRNLQLRSLLMRRIGQRTTLL</sequence>
<feature type="compositionally biased region" description="Polar residues" evidence="1">
    <location>
        <begin position="1"/>
        <end position="26"/>
    </location>
</feature>
<feature type="region of interest" description="Disordered" evidence="1">
    <location>
        <begin position="1"/>
        <end position="149"/>
    </location>
</feature>
<dbReference type="AlphaFoldDB" id="A0A392NLE1"/>
<reference evidence="2 3" key="1">
    <citation type="journal article" date="2018" name="Front. Plant Sci.">
        <title>Red Clover (Trifolium pratense) and Zigzag Clover (T. medium) - A Picture of Genomic Similarities and Differences.</title>
        <authorList>
            <person name="Dluhosova J."/>
            <person name="Istvanek J."/>
            <person name="Nedelnik J."/>
            <person name="Repkova J."/>
        </authorList>
    </citation>
    <scope>NUCLEOTIDE SEQUENCE [LARGE SCALE GENOMIC DNA]</scope>
    <source>
        <strain evidence="3">cv. 10/8</strain>
        <tissue evidence="2">Leaf</tissue>
    </source>
</reference>